<comment type="caution">
    <text evidence="1">The sequence shown here is derived from an EMBL/GenBank/DDBJ whole genome shotgun (WGS) entry which is preliminary data.</text>
</comment>
<dbReference type="AlphaFoldDB" id="A0A3S5CT54"/>
<reference evidence="1" key="1">
    <citation type="submission" date="2018-11" db="EMBL/GenBank/DDBJ databases">
        <authorList>
            <consortium name="Pathogen Informatics"/>
        </authorList>
    </citation>
    <scope>NUCLEOTIDE SEQUENCE</scope>
</reference>
<dbReference type="EMBL" id="CAAALY010248113">
    <property type="protein sequence ID" value="VEL34663.1"/>
    <property type="molecule type" value="Genomic_DNA"/>
</dbReference>
<accession>A0A3S5CT54</accession>
<sequence length="90" mass="9892">MNGLTSLALEKEIRQTHESVYAESKCLHRSRECLTDTDLVGQSRTWTRAGQVSSAHAHVQMQYSPFACVAAASSCKVVQSKLKGSRTSFC</sequence>
<evidence type="ECO:0000313" key="2">
    <source>
        <dbReference type="Proteomes" id="UP000784294"/>
    </source>
</evidence>
<name>A0A3S5CT54_9PLAT</name>
<gene>
    <name evidence="1" type="ORF">PXEA_LOCUS28103</name>
</gene>
<keyword evidence="2" id="KW-1185">Reference proteome</keyword>
<evidence type="ECO:0000313" key="1">
    <source>
        <dbReference type="EMBL" id="VEL34663.1"/>
    </source>
</evidence>
<protein>
    <submittedName>
        <fullName evidence="1">Uncharacterized protein</fullName>
    </submittedName>
</protein>
<dbReference type="Proteomes" id="UP000784294">
    <property type="component" value="Unassembled WGS sequence"/>
</dbReference>
<organism evidence="1 2">
    <name type="scientific">Protopolystoma xenopodis</name>
    <dbReference type="NCBI Taxonomy" id="117903"/>
    <lineage>
        <taxon>Eukaryota</taxon>
        <taxon>Metazoa</taxon>
        <taxon>Spiralia</taxon>
        <taxon>Lophotrochozoa</taxon>
        <taxon>Platyhelminthes</taxon>
        <taxon>Monogenea</taxon>
        <taxon>Polyopisthocotylea</taxon>
        <taxon>Polystomatidea</taxon>
        <taxon>Polystomatidae</taxon>
        <taxon>Protopolystoma</taxon>
    </lineage>
</organism>
<proteinExistence type="predicted"/>